<reference evidence="1 2" key="1">
    <citation type="submission" date="2023-10" db="EMBL/GenBank/DDBJ databases">
        <title>Psychrosphaera aquimaarina strain SW33 isolated from seawater.</title>
        <authorList>
            <person name="Bayburt H."/>
            <person name="Kim J.M."/>
            <person name="Choi B.J."/>
            <person name="Jeon C.O."/>
        </authorList>
    </citation>
    <scope>NUCLEOTIDE SEQUENCE [LARGE SCALE GENOMIC DNA]</scope>
    <source>
        <strain evidence="1 2">KCTC 52743</strain>
    </source>
</reference>
<evidence type="ECO:0000313" key="1">
    <source>
        <dbReference type="EMBL" id="MDU0112022.1"/>
    </source>
</evidence>
<dbReference type="Proteomes" id="UP001257914">
    <property type="component" value="Unassembled WGS sequence"/>
</dbReference>
<organism evidence="1 2">
    <name type="scientific">Psychrosphaera aquimarina</name>
    <dbReference type="NCBI Taxonomy" id="2044854"/>
    <lineage>
        <taxon>Bacteria</taxon>
        <taxon>Pseudomonadati</taxon>
        <taxon>Pseudomonadota</taxon>
        <taxon>Gammaproteobacteria</taxon>
        <taxon>Alteromonadales</taxon>
        <taxon>Pseudoalteromonadaceae</taxon>
        <taxon>Psychrosphaera</taxon>
    </lineage>
</organism>
<dbReference type="EMBL" id="JAWCUA010000003">
    <property type="protein sequence ID" value="MDU0112022.1"/>
    <property type="molecule type" value="Genomic_DNA"/>
</dbReference>
<protein>
    <submittedName>
        <fullName evidence="1">Uncharacterized protein</fullName>
    </submittedName>
</protein>
<comment type="caution">
    <text evidence="1">The sequence shown here is derived from an EMBL/GenBank/DDBJ whole genome shotgun (WGS) entry which is preliminary data.</text>
</comment>
<gene>
    <name evidence="1" type="ORF">RT723_03185</name>
</gene>
<dbReference type="SUPFAM" id="SSF46626">
    <property type="entry name" value="Cytochrome c"/>
    <property type="match status" value="1"/>
</dbReference>
<keyword evidence="2" id="KW-1185">Reference proteome</keyword>
<dbReference type="InterPro" id="IPR036909">
    <property type="entry name" value="Cyt_c-like_dom_sf"/>
</dbReference>
<name>A0ABU3QX56_9GAMM</name>
<dbReference type="RefSeq" id="WP_315945869.1">
    <property type="nucleotide sequence ID" value="NZ_JAWCUA010000003.1"/>
</dbReference>
<evidence type="ECO:0000313" key="2">
    <source>
        <dbReference type="Proteomes" id="UP001257914"/>
    </source>
</evidence>
<dbReference type="Gene3D" id="1.10.760.10">
    <property type="entry name" value="Cytochrome c-like domain"/>
    <property type="match status" value="1"/>
</dbReference>
<proteinExistence type="predicted"/>
<sequence length="79" mass="8544">MHDGSIATLREVIEHYARGGSLTESGINAGDGRLSPLKSGLIQGFDATDEEIDAVIAFLESLTDEEFITSPKFSNPFEE</sequence>
<accession>A0ABU3QX56</accession>